<name>A0A401YSC4_9ACTN</name>
<dbReference type="AlphaFoldDB" id="A0A401YSC4"/>
<dbReference type="Proteomes" id="UP000286931">
    <property type="component" value="Unassembled WGS sequence"/>
</dbReference>
<dbReference type="EMBL" id="BIFH01000024">
    <property type="protein sequence ID" value="GCD97504.1"/>
    <property type="molecule type" value="Genomic_DNA"/>
</dbReference>
<gene>
    <name evidence="1" type="ORF">EHYA_05197</name>
</gene>
<protein>
    <submittedName>
        <fullName evidence="1">DNA-binding protein</fullName>
    </submittedName>
</protein>
<organism evidence="1 2">
    <name type="scientific">Embleya hyalina</name>
    <dbReference type="NCBI Taxonomy" id="516124"/>
    <lineage>
        <taxon>Bacteria</taxon>
        <taxon>Bacillati</taxon>
        <taxon>Actinomycetota</taxon>
        <taxon>Actinomycetes</taxon>
        <taxon>Kitasatosporales</taxon>
        <taxon>Streptomycetaceae</taxon>
        <taxon>Embleya</taxon>
    </lineage>
</organism>
<proteinExistence type="predicted"/>
<dbReference type="Pfam" id="PF12900">
    <property type="entry name" value="Pyridox_ox_2"/>
    <property type="match status" value="1"/>
</dbReference>
<evidence type="ECO:0000313" key="1">
    <source>
        <dbReference type="EMBL" id="GCD97504.1"/>
    </source>
</evidence>
<dbReference type="RefSeq" id="WP_126639476.1">
    <property type="nucleotide sequence ID" value="NZ_BIFH01000024.1"/>
</dbReference>
<dbReference type="OrthoDB" id="3212118at2"/>
<keyword evidence="2" id="KW-1185">Reference proteome</keyword>
<dbReference type="InterPro" id="IPR024747">
    <property type="entry name" value="Pyridox_Oxase-rel"/>
</dbReference>
<evidence type="ECO:0000313" key="2">
    <source>
        <dbReference type="Proteomes" id="UP000286931"/>
    </source>
</evidence>
<sequence>MPDDTNRYARAPRELAPEDALGLMASVPIGRVVFTLDALPAILPVRFRLDRGTLAFRLAADRRVHAALHDGVCAFEADAWDPREHDGWTVTVTGRVSRVDESHEGARLAEVLPPMWESEHPHGFFRIVPEVVAGRLLRAAGRPIPA</sequence>
<reference evidence="1 2" key="1">
    <citation type="submission" date="2018-12" db="EMBL/GenBank/DDBJ databases">
        <title>Draft genome sequence of Embleya hyalina NBRC 13850T.</title>
        <authorList>
            <person name="Komaki H."/>
            <person name="Hosoyama A."/>
            <person name="Kimura A."/>
            <person name="Ichikawa N."/>
            <person name="Tamura T."/>
        </authorList>
    </citation>
    <scope>NUCLEOTIDE SEQUENCE [LARGE SCALE GENOMIC DNA]</scope>
    <source>
        <strain evidence="1 2">NBRC 13850</strain>
    </source>
</reference>
<comment type="caution">
    <text evidence="1">The sequence shown here is derived from an EMBL/GenBank/DDBJ whole genome shotgun (WGS) entry which is preliminary data.</text>
</comment>
<dbReference type="InterPro" id="IPR012349">
    <property type="entry name" value="Split_barrel_FMN-bd"/>
</dbReference>
<accession>A0A401YSC4</accession>
<dbReference type="SUPFAM" id="SSF50475">
    <property type="entry name" value="FMN-binding split barrel"/>
    <property type="match status" value="1"/>
</dbReference>
<dbReference type="Gene3D" id="2.30.110.10">
    <property type="entry name" value="Electron Transport, Fmn-binding Protein, Chain A"/>
    <property type="match status" value="1"/>
</dbReference>
<keyword evidence="1" id="KW-0238">DNA-binding</keyword>
<dbReference type="GO" id="GO:0003677">
    <property type="term" value="F:DNA binding"/>
    <property type="evidence" value="ECO:0007669"/>
    <property type="project" value="UniProtKB-KW"/>
</dbReference>